<dbReference type="Pfam" id="PF10590">
    <property type="entry name" value="PNP_phzG_C"/>
    <property type="match status" value="1"/>
</dbReference>
<dbReference type="InterPro" id="IPR011576">
    <property type="entry name" value="Pyridox_Oxase_N"/>
</dbReference>
<evidence type="ECO:0000256" key="1">
    <source>
        <dbReference type="ARBA" id="ARBA00001917"/>
    </source>
</evidence>
<evidence type="ECO:0000313" key="13">
    <source>
        <dbReference type="Proteomes" id="UP000683360"/>
    </source>
</evidence>
<evidence type="ECO:0000256" key="7">
    <source>
        <dbReference type="ARBA" id="ARBA00022630"/>
    </source>
</evidence>
<name>A0A8S3V6B8_MYTED</name>
<dbReference type="PANTHER" id="PTHR10851">
    <property type="entry name" value="PYRIDOXINE-5-PHOSPHATE OXIDASE"/>
    <property type="match status" value="1"/>
</dbReference>
<keyword evidence="13" id="KW-1185">Reference proteome</keyword>
<comment type="cofactor">
    <cofactor evidence="1">
        <name>FMN</name>
        <dbReference type="ChEBI" id="CHEBI:58210"/>
    </cofactor>
</comment>
<evidence type="ECO:0000256" key="9">
    <source>
        <dbReference type="ARBA" id="ARBA00023002"/>
    </source>
</evidence>
<dbReference type="InterPro" id="IPR000659">
    <property type="entry name" value="Pyridox_Oxase"/>
</dbReference>
<accession>A0A8S3V6B8</accession>
<evidence type="ECO:0000256" key="8">
    <source>
        <dbReference type="ARBA" id="ARBA00022643"/>
    </source>
</evidence>
<dbReference type="PANTHER" id="PTHR10851:SF0">
    <property type="entry name" value="PYRIDOXINE-5'-PHOSPHATE OXIDASE"/>
    <property type="match status" value="1"/>
</dbReference>
<organism evidence="12 13">
    <name type="scientific">Mytilus edulis</name>
    <name type="common">Blue mussel</name>
    <dbReference type="NCBI Taxonomy" id="6550"/>
    <lineage>
        <taxon>Eukaryota</taxon>
        <taxon>Metazoa</taxon>
        <taxon>Spiralia</taxon>
        <taxon>Lophotrochozoa</taxon>
        <taxon>Mollusca</taxon>
        <taxon>Bivalvia</taxon>
        <taxon>Autobranchia</taxon>
        <taxon>Pteriomorphia</taxon>
        <taxon>Mytilida</taxon>
        <taxon>Mytiloidea</taxon>
        <taxon>Mytilidae</taxon>
        <taxon>Mytilinae</taxon>
        <taxon>Mytilus</taxon>
    </lineage>
</organism>
<dbReference type="InterPro" id="IPR019740">
    <property type="entry name" value="Pyridox_Oxase_CS"/>
</dbReference>
<reference evidence="12" key="1">
    <citation type="submission" date="2021-03" db="EMBL/GenBank/DDBJ databases">
        <authorList>
            <person name="Bekaert M."/>
        </authorList>
    </citation>
    <scope>NUCLEOTIDE SEQUENCE</scope>
</reference>
<dbReference type="GO" id="GO:0010181">
    <property type="term" value="F:FMN binding"/>
    <property type="evidence" value="ECO:0007669"/>
    <property type="project" value="InterPro"/>
</dbReference>
<dbReference type="Proteomes" id="UP000683360">
    <property type="component" value="Unassembled WGS sequence"/>
</dbReference>
<evidence type="ECO:0000256" key="6">
    <source>
        <dbReference type="ARBA" id="ARBA00012801"/>
    </source>
</evidence>
<dbReference type="SUPFAM" id="SSF50475">
    <property type="entry name" value="FMN-binding split barrel"/>
    <property type="match status" value="2"/>
</dbReference>
<feature type="domain" description="Pyridoxamine 5'-phosphate oxidase N-terminal" evidence="10">
    <location>
        <begin position="43"/>
        <end position="94"/>
    </location>
</feature>
<evidence type="ECO:0000256" key="3">
    <source>
        <dbReference type="ARBA" id="ARBA00004738"/>
    </source>
</evidence>
<evidence type="ECO:0000259" key="11">
    <source>
        <dbReference type="Pfam" id="PF10590"/>
    </source>
</evidence>
<keyword evidence="7" id="KW-0285">Flavoprotein</keyword>
<evidence type="ECO:0000313" key="12">
    <source>
        <dbReference type="EMBL" id="CAG2252005.1"/>
    </source>
</evidence>
<comment type="similarity">
    <text evidence="5">Belongs to the pyridoxamine 5'-phosphate oxidase family.</text>
</comment>
<proteinExistence type="inferred from homology"/>
<dbReference type="AlphaFoldDB" id="A0A8S3V6B8"/>
<dbReference type="EC" id="1.4.3.5" evidence="6"/>
<protein>
    <recommendedName>
        <fullName evidence="6">pyridoxal 5'-phosphate synthase</fullName>
        <ecNumber evidence="6">1.4.3.5</ecNumber>
    </recommendedName>
</protein>
<dbReference type="PROSITE" id="PS01064">
    <property type="entry name" value="PYRIDOX_OXIDASE"/>
    <property type="match status" value="1"/>
</dbReference>
<evidence type="ECO:0000256" key="5">
    <source>
        <dbReference type="ARBA" id="ARBA00007301"/>
    </source>
</evidence>
<feature type="domain" description="Pyridoxine 5'-phosphate oxidase dimerisation C-terminal" evidence="11">
    <location>
        <begin position="274"/>
        <end position="328"/>
    </location>
</feature>
<dbReference type="EMBL" id="CAJPWZ010003103">
    <property type="protein sequence ID" value="CAG2252005.1"/>
    <property type="molecule type" value="Genomic_DNA"/>
</dbReference>
<dbReference type="InterPro" id="IPR012349">
    <property type="entry name" value="Split_barrel_FMN-bd"/>
</dbReference>
<dbReference type="OrthoDB" id="303614at2759"/>
<feature type="domain" description="Pyridoxamine 5'-phosphate oxidase N-terminal" evidence="10">
    <location>
        <begin position="188"/>
        <end position="256"/>
    </location>
</feature>
<dbReference type="GO" id="GO:0008615">
    <property type="term" value="P:pyridoxine biosynthetic process"/>
    <property type="evidence" value="ECO:0007669"/>
    <property type="project" value="InterPro"/>
</dbReference>
<keyword evidence="9 12" id="KW-0560">Oxidoreductase</keyword>
<evidence type="ECO:0000256" key="2">
    <source>
        <dbReference type="ARBA" id="ARBA00003691"/>
    </source>
</evidence>
<keyword evidence="8" id="KW-0288">FMN</keyword>
<evidence type="ECO:0000259" key="10">
    <source>
        <dbReference type="Pfam" id="PF01243"/>
    </source>
</evidence>
<evidence type="ECO:0000256" key="4">
    <source>
        <dbReference type="ARBA" id="ARBA00005037"/>
    </source>
</evidence>
<dbReference type="InterPro" id="IPR019576">
    <property type="entry name" value="Pyridoxamine_oxidase_dimer_C"/>
</dbReference>
<comment type="function">
    <text evidence="2">Catalyzes the oxidation of either pyridoxine 5'-phosphate (PNP) or pyridoxamine 5'-phosphate (PMP) into pyridoxal 5'-phosphate (PLP).</text>
</comment>
<comment type="caution">
    <text evidence="12">The sequence shown here is derived from an EMBL/GenBank/DDBJ whole genome shotgun (WGS) entry which is preliminary data.</text>
</comment>
<sequence length="328" mass="37843">MAEVSGVSDMRSPYRTHGDSFDVDDLVSREPFLQFKNWFEEAKLEPNIEEANAMALATATKNGSPSVRMVLMKGFDKNGIVFYTNYNSRKAAELVCLTDTLLVRARTCLSYCYNLSQSWLNDINQASPPPKKPKLDKKQRDKLYDVEKRTREQVCLAATFLVRAGMSYCYIPSQSWYVLLQTFLVRAEENPKCSCMFYWEQLKRSIRVEGSVSRLSKEKSEEYFNSRPRPSQLGALSSNQGSIVDSRKTISDRFKSLSETYKDEDKTIPKPDCWGGYLVTPDLFEFWQGQTTRLHDRICFRRLATGEKVDEKLTHIGEDGWVFERLEP</sequence>
<comment type="pathway">
    <text evidence="4">Cofactor metabolism; pyridoxal 5'-phosphate salvage; pyridoxal 5'-phosphate from pyridoxine 5'-phosphate: step 1/1.</text>
</comment>
<dbReference type="Pfam" id="PF01243">
    <property type="entry name" value="PNPOx_N"/>
    <property type="match status" value="2"/>
</dbReference>
<dbReference type="GO" id="GO:0004733">
    <property type="term" value="F:pyridoxamine phosphate oxidase activity"/>
    <property type="evidence" value="ECO:0007669"/>
    <property type="project" value="UniProtKB-EC"/>
</dbReference>
<comment type="pathway">
    <text evidence="3">Cofactor metabolism; pyridoxal 5'-phosphate salvage; pyridoxal 5'-phosphate from pyridoxamine 5'-phosphate: step 1/1.</text>
</comment>
<dbReference type="NCBIfam" id="NF004231">
    <property type="entry name" value="PRK05679.1"/>
    <property type="match status" value="1"/>
</dbReference>
<gene>
    <name evidence="12" type="ORF">MEDL_63644</name>
</gene>
<dbReference type="Gene3D" id="2.30.110.10">
    <property type="entry name" value="Electron Transport, Fmn-binding Protein, Chain A"/>
    <property type="match status" value="1"/>
</dbReference>